<feature type="compositionally biased region" description="Polar residues" evidence="2">
    <location>
        <begin position="1048"/>
        <end position="1059"/>
    </location>
</feature>
<accession>A0A0C3KU31</accession>
<feature type="region of interest" description="Disordered" evidence="2">
    <location>
        <begin position="973"/>
        <end position="992"/>
    </location>
</feature>
<feature type="region of interest" description="Disordered" evidence="2">
    <location>
        <begin position="1033"/>
        <end position="1082"/>
    </location>
</feature>
<feature type="region of interest" description="Disordered" evidence="2">
    <location>
        <begin position="1341"/>
        <end position="1367"/>
    </location>
</feature>
<dbReference type="PANTHER" id="PTHR43558:SF6">
    <property type="entry name" value="REDUCTASE, PUTATIVE (AFU_ORTHOLOGUE AFUA_3G10540)-RELATED"/>
    <property type="match status" value="1"/>
</dbReference>
<feature type="compositionally biased region" description="Acidic residues" evidence="2">
    <location>
        <begin position="1215"/>
        <end position="1232"/>
    </location>
</feature>
<evidence type="ECO:0000256" key="1">
    <source>
        <dbReference type="PROSITE-ProRule" id="PRU00023"/>
    </source>
</evidence>
<proteinExistence type="predicted"/>
<name>A0A0C3KU31_9AGAM</name>
<dbReference type="EMBL" id="KN823050">
    <property type="protein sequence ID" value="KIO24998.1"/>
    <property type="molecule type" value="Genomic_DNA"/>
</dbReference>
<feature type="compositionally biased region" description="Basic and acidic residues" evidence="2">
    <location>
        <begin position="639"/>
        <end position="655"/>
    </location>
</feature>
<keyword evidence="1" id="KW-0040">ANK repeat</keyword>
<dbReference type="SMART" id="SM00248">
    <property type="entry name" value="ANK"/>
    <property type="match status" value="8"/>
</dbReference>
<dbReference type="InterPro" id="IPR002110">
    <property type="entry name" value="Ankyrin_rpt"/>
</dbReference>
<feature type="region of interest" description="Disordered" evidence="2">
    <location>
        <begin position="1206"/>
        <end position="1238"/>
    </location>
</feature>
<feature type="compositionally biased region" description="Acidic residues" evidence="2">
    <location>
        <begin position="624"/>
        <end position="638"/>
    </location>
</feature>
<dbReference type="InterPro" id="IPR053354">
    <property type="entry name" value="MGDG_epimerase"/>
</dbReference>
<reference evidence="3 4" key="1">
    <citation type="submission" date="2014-04" db="EMBL/GenBank/DDBJ databases">
        <authorList>
            <consortium name="DOE Joint Genome Institute"/>
            <person name="Kuo A."/>
            <person name="Girlanda M."/>
            <person name="Perotto S."/>
            <person name="Kohler A."/>
            <person name="Nagy L.G."/>
            <person name="Floudas D."/>
            <person name="Copeland A."/>
            <person name="Barry K.W."/>
            <person name="Cichocki N."/>
            <person name="Veneault-Fourrey C."/>
            <person name="LaButti K."/>
            <person name="Lindquist E.A."/>
            <person name="Lipzen A."/>
            <person name="Lundell T."/>
            <person name="Morin E."/>
            <person name="Murat C."/>
            <person name="Sun H."/>
            <person name="Tunlid A."/>
            <person name="Henrissat B."/>
            <person name="Grigoriev I.V."/>
            <person name="Hibbett D.S."/>
            <person name="Martin F."/>
            <person name="Nordberg H.P."/>
            <person name="Cantor M.N."/>
            <person name="Hua S.X."/>
        </authorList>
    </citation>
    <scope>NUCLEOTIDE SEQUENCE [LARGE SCALE GENOMIC DNA]</scope>
    <source>
        <strain evidence="3 4">MUT 4182</strain>
    </source>
</reference>
<dbReference type="Proteomes" id="UP000054248">
    <property type="component" value="Unassembled WGS sequence"/>
</dbReference>
<evidence type="ECO:0008006" key="5">
    <source>
        <dbReference type="Google" id="ProtNLM"/>
    </source>
</evidence>
<evidence type="ECO:0000313" key="3">
    <source>
        <dbReference type="EMBL" id="KIO24998.1"/>
    </source>
</evidence>
<dbReference type="Gene3D" id="1.25.40.20">
    <property type="entry name" value="Ankyrin repeat-containing domain"/>
    <property type="match status" value="3"/>
</dbReference>
<evidence type="ECO:0000256" key="2">
    <source>
        <dbReference type="SAM" id="MobiDB-lite"/>
    </source>
</evidence>
<dbReference type="PROSITE" id="PS50297">
    <property type="entry name" value="ANK_REP_REGION"/>
    <property type="match status" value="2"/>
</dbReference>
<reference evidence="4" key="2">
    <citation type="submission" date="2015-01" db="EMBL/GenBank/DDBJ databases">
        <title>Evolutionary Origins and Diversification of the Mycorrhizal Mutualists.</title>
        <authorList>
            <consortium name="DOE Joint Genome Institute"/>
            <consortium name="Mycorrhizal Genomics Consortium"/>
            <person name="Kohler A."/>
            <person name="Kuo A."/>
            <person name="Nagy L.G."/>
            <person name="Floudas D."/>
            <person name="Copeland A."/>
            <person name="Barry K.W."/>
            <person name="Cichocki N."/>
            <person name="Veneault-Fourrey C."/>
            <person name="LaButti K."/>
            <person name="Lindquist E.A."/>
            <person name="Lipzen A."/>
            <person name="Lundell T."/>
            <person name="Morin E."/>
            <person name="Murat C."/>
            <person name="Riley R."/>
            <person name="Ohm R."/>
            <person name="Sun H."/>
            <person name="Tunlid A."/>
            <person name="Henrissat B."/>
            <person name="Grigoriev I.V."/>
            <person name="Hibbett D.S."/>
            <person name="Martin F."/>
        </authorList>
    </citation>
    <scope>NUCLEOTIDE SEQUENCE [LARGE SCALE GENOMIC DNA]</scope>
    <source>
        <strain evidence="4">MUT 4182</strain>
    </source>
</reference>
<feature type="compositionally biased region" description="Basic and acidic residues" evidence="2">
    <location>
        <begin position="592"/>
        <end position="623"/>
    </location>
</feature>
<feature type="region of interest" description="Disordered" evidence="2">
    <location>
        <begin position="592"/>
        <end position="665"/>
    </location>
</feature>
<feature type="repeat" description="ANK" evidence="1">
    <location>
        <begin position="1624"/>
        <end position="1649"/>
    </location>
</feature>
<gene>
    <name evidence="3" type="ORF">M407DRAFT_211285</name>
</gene>
<dbReference type="InterPro" id="IPR036770">
    <property type="entry name" value="Ankyrin_rpt-contain_sf"/>
</dbReference>
<dbReference type="PANTHER" id="PTHR43558">
    <property type="entry name" value="REDUCTASE, PUTATIVE (AFU_ORTHOLOGUE AFUA_3G10540)-RELATED"/>
    <property type="match status" value="1"/>
</dbReference>
<feature type="compositionally biased region" description="Acidic residues" evidence="2">
    <location>
        <begin position="656"/>
        <end position="665"/>
    </location>
</feature>
<dbReference type="SUPFAM" id="SSF48403">
    <property type="entry name" value="Ankyrin repeat"/>
    <property type="match status" value="1"/>
</dbReference>
<keyword evidence="4" id="KW-1185">Reference proteome</keyword>
<sequence>MAQTAEAQAFLRRLGELPATPGVDLGPAITPSLQDEAELRRLFATDRENARLKDPYVGLVDIFGENTERIKKIHARTVTDEDDLRKHHVMPLDDEARKKDGELSMAPSLEEFKTRWAIFSEGALSQLTNWDNVVAAGGSVLACLAPLPEHVVKQGSKRAIRKYFHSEAYPASDVDLFLYGLTPEKAEEKCLEIYNAVRDSVPWEVCAIRTKNAVSIHCQYPYRPVQIVLRIYQSPAEILAGFDVDSACVAFDGTRVLAAPRAVLALMTQCNRVAMDRRSPSYEVRLAKYAARGFEILVPDLRREDFDPTIFERALTRVAGLARLLVLEKLATQEARDGYLNLRRRMRGRPNSSRRQIRRDARLRGDLKSAAEFGGLQMSEYDVMFHIPYGPGINAKRICKMVYQTDLGMNSTFNPKNKGRRLHRHPAFFGSMKEALEDCCEYCPSPETDEEKEIFEKEQEQYLTGRISFLQEDPGRQSITGSFHPIDSGEWSEQAYLKPLAKLFSFIASHNRSACNDFLKRNADAINTRDHLGRTPLQFALLCSAEEICLELIEQGGRMTSRMVDGRCSLHLAAQMGLPKVVKALLEKNEKNKAEKEAKEKEAKEGKDKDVEMKDKDDEIRDSSEDDWSSEDDEDKDYDEAKKKVDAKGDPKGEEDALEDSEEGPDILDIDAADWDQSLSALGYAIVGGSLPIVQILVAAGADCKTPKNLSDNSYGSSTFYPLALTALTTDESVGAQIAEHLITAGGASCSAADSDTVTVFHRLVSRNKPQIVETLLRVDSTAKAASRFLYARTWNSAVHPIVSAFSDGQRAMVTVLLAYAGSRAFIDLETYDRSVAANPNQSGYSYARAGEEQWKQCTLQPLEAALVDYSDLYRLVLELEPESLKNSVPKGVYQYQNNDGLRRSMLDFLRSAVREMKRRSRVPAVQDTSSSNNMSTWRSIFDLSDMEISENKGWDAHAIAWEKRNKEIIEANAKANNPNTTDSNAKAEEASRAQAAKLIPYFQQAVEELEKAGARTWDEIYKDMPSQWQKQYGEQDFDPDDPKAPAHTSNQSSRSAQSRTKRRTTQVSGASESESTEETIEETAKPFKRYSLFVSGWGEDYPGTHLIPLYDELYEACWNGDNDKIRALCLPPKDDSAPPPSGTRDLLQITVRVKYTDHTSNYSKGYTPLYVALRARKWDTARLILEIAQEQLMKEEDDEEVKTVNRGGNVIRFDDDDDDDEDSDADSCASDETEKRPAGYTDLAKRFHTVSVKVKPNQLLSYDTKSAVEGTSGFTGYAGTADPITVAARENDAEAFAQIADMMANLEEPMSIPESLRDIILTNDSPDMLDAYIRRTGDGLTLPKPKAKESTDNKAQAQHHDDDDDDEYKIYLGLNVHGKKRKDLARREDPNAPYESDDASKIPIGWRAASKQAIAILEYLNGPKAIEAYKSYAETYKTKLAKRLAEALQNPDDFPKMVGFSVSRLAETPVLATVWNPAKPDLILPTLKKLMQLQPRLTADGVRLQVKPNRIAAFNLLCTTKAPVEAFDWMLANGADPLVRNESGWNILHTMFVSHDPNWTLIEHALAKLPADVIETLMAQQTRTQRNTPFAIAVKKGNLKLVELLIRTVKSAIIPTLLLRDSTGATPLHAAILRGWSKIVSHLISIGSPEMLYLENGVGSTPLEITRLQFLTQTLRGLATSLNQPGAFNTYGVNYLSLTPAPGMRDRDEQEVKSLRRVIEGIKTSGALSKKPELLEVLSNFADRSEQEFATWVAQKPTEEVQSTPVYTNNGYDGCDVPATFDVFSKAVVQVHQRQLVHLSDVQRAVLTAVESQTSGPLRTRWATKVQVEGLEEEDPDQKQDVDYSLILGSPGKDWEVNS</sequence>
<dbReference type="OrthoDB" id="539213at2759"/>
<dbReference type="PROSITE" id="PS50088">
    <property type="entry name" value="ANK_REPEAT"/>
    <property type="match status" value="2"/>
</dbReference>
<dbReference type="HOGENOM" id="CLU_003548_0_0_1"/>
<protein>
    <recommendedName>
        <fullName evidence="5">Ankyrin repeat protein</fullName>
    </recommendedName>
</protein>
<dbReference type="STRING" id="1051891.A0A0C3KU31"/>
<organism evidence="3 4">
    <name type="scientific">Tulasnella calospora MUT 4182</name>
    <dbReference type="NCBI Taxonomy" id="1051891"/>
    <lineage>
        <taxon>Eukaryota</taxon>
        <taxon>Fungi</taxon>
        <taxon>Dikarya</taxon>
        <taxon>Basidiomycota</taxon>
        <taxon>Agaricomycotina</taxon>
        <taxon>Agaricomycetes</taxon>
        <taxon>Cantharellales</taxon>
        <taxon>Tulasnellaceae</taxon>
        <taxon>Tulasnella</taxon>
    </lineage>
</organism>
<feature type="repeat" description="ANK" evidence="1">
    <location>
        <begin position="565"/>
        <end position="597"/>
    </location>
</feature>
<dbReference type="Pfam" id="PF12796">
    <property type="entry name" value="Ank_2"/>
    <property type="match status" value="2"/>
</dbReference>
<evidence type="ECO:0000313" key="4">
    <source>
        <dbReference type="Proteomes" id="UP000054248"/>
    </source>
</evidence>
<feature type="compositionally biased region" description="Polar residues" evidence="2">
    <location>
        <begin position="975"/>
        <end position="985"/>
    </location>
</feature>